<keyword evidence="1" id="KW-1133">Transmembrane helix</keyword>
<evidence type="ECO:0000313" key="6">
    <source>
        <dbReference type="Proteomes" id="UP000031980"/>
    </source>
</evidence>
<feature type="domain" description="TPM" evidence="2">
    <location>
        <begin position="34"/>
        <end position="161"/>
    </location>
</feature>
<dbReference type="PANTHER" id="PTHR30373">
    <property type="entry name" value="UPF0603 PROTEIN YGCG"/>
    <property type="match status" value="1"/>
</dbReference>
<name>A0A0C3RFK3_9PORP</name>
<gene>
    <name evidence="4" type="ORF">BA92_03490</name>
    <name evidence="3" type="ORF">IE90_09460</name>
</gene>
<dbReference type="AlphaFoldDB" id="A0A0C3RFK3"/>
<organism evidence="4 6">
    <name type="scientific">Sanguibacteroides justesenii</name>
    <dbReference type="NCBI Taxonomy" id="1547597"/>
    <lineage>
        <taxon>Bacteria</taxon>
        <taxon>Pseudomonadati</taxon>
        <taxon>Bacteroidota</taxon>
        <taxon>Bacteroidia</taxon>
        <taxon>Bacteroidales</taxon>
        <taxon>Porphyromonadaceae</taxon>
        <taxon>Sanguibacteroides</taxon>
    </lineage>
</organism>
<evidence type="ECO:0000313" key="3">
    <source>
        <dbReference type="EMBL" id="KIO43368.1"/>
    </source>
</evidence>
<dbReference type="OrthoDB" id="9810918at2"/>
<dbReference type="EMBL" id="JPIU01000037">
    <property type="protein sequence ID" value="KIO45546.1"/>
    <property type="molecule type" value="Genomic_DNA"/>
</dbReference>
<dbReference type="Pfam" id="PF04536">
    <property type="entry name" value="TPM_phosphatase"/>
    <property type="match status" value="1"/>
</dbReference>
<dbReference type="InterPro" id="IPR007621">
    <property type="entry name" value="TPM_dom"/>
</dbReference>
<dbReference type="Proteomes" id="UP000031937">
    <property type="component" value="Unassembled WGS sequence"/>
</dbReference>
<dbReference type="EMBL" id="JPIT01000031">
    <property type="protein sequence ID" value="KIO43368.1"/>
    <property type="molecule type" value="Genomic_DNA"/>
</dbReference>
<evidence type="ECO:0000259" key="2">
    <source>
        <dbReference type="Pfam" id="PF04536"/>
    </source>
</evidence>
<dbReference type="PANTHER" id="PTHR30373:SF2">
    <property type="entry name" value="UPF0603 PROTEIN YGCG"/>
    <property type="match status" value="1"/>
</dbReference>
<sequence>MNIQKLIILFIFSLISVSGYSQKFPEPMQPKRLVNDYTELFNKKEISSLEEKLSHFNKTSSTQIAVVTVSSLDGYDINDYAARLAEKWGIGQKGKDNGILILIKPKKGNEKGEVALSVGYGLEGVIPDITASRIIRNEIIPSFQQGNYYIGINKATNVLMDLTKGEFTAEEYEQQSEGSLLVFIPLFFFIILFLFIRRRKGFSPGHSSGPFFIGGIPFGSNSGGFGSFSSGNGSFGGFGGGSFGGGGASGSW</sequence>
<keyword evidence="6" id="KW-1185">Reference proteome</keyword>
<evidence type="ECO:0000313" key="4">
    <source>
        <dbReference type="EMBL" id="KIO45546.1"/>
    </source>
</evidence>
<proteinExistence type="predicted"/>
<accession>A0A0C3RFK3</accession>
<evidence type="ECO:0000256" key="1">
    <source>
        <dbReference type="SAM" id="Phobius"/>
    </source>
</evidence>
<keyword evidence="1" id="KW-0472">Membrane</keyword>
<protein>
    <recommendedName>
        <fullName evidence="2">TPM domain-containing protein</fullName>
    </recommendedName>
</protein>
<dbReference type="Proteomes" id="UP000031980">
    <property type="component" value="Unassembled WGS sequence"/>
</dbReference>
<evidence type="ECO:0000313" key="5">
    <source>
        <dbReference type="Proteomes" id="UP000031937"/>
    </source>
</evidence>
<reference evidence="3 5" key="2">
    <citation type="submission" date="2014-07" db="EMBL/GenBank/DDBJ databases">
        <title>Porphyromonadaceae bacterium OUH 334697 = ATCC BAA-2682 = DSM 28341 draft genome.</title>
        <authorList>
            <person name="Sydenham T.V."/>
            <person name="Hasman H."/>
            <person name="Justesen U.S."/>
        </authorList>
    </citation>
    <scope>NUCLEOTIDE SEQUENCE [LARGE SCALE GENOMIC DNA]</scope>
    <source>
        <strain evidence="3 5">OUH 334697</strain>
    </source>
</reference>
<feature type="transmembrane region" description="Helical" evidence="1">
    <location>
        <begin position="178"/>
        <end position="196"/>
    </location>
</feature>
<dbReference type="Gene3D" id="3.10.310.50">
    <property type="match status" value="1"/>
</dbReference>
<comment type="caution">
    <text evidence="4">The sequence shown here is derived from an EMBL/GenBank/DDBJ whole genome shotgun (WGS) entry which is preliminary data.</text>
</comment>
<dbReference type="RefSeq" id="WP_041504027.1">
    <property type="nucleotide sequence ID" value="NZ_JPIT01000031.1"/>
</dbReference>
<reference evidence="4 6" key="1">
    <citation type="submission" date="2014-07" db="EMBL/GenBank/DDBJ databases">
        <title>Porphyromonadaceae bacterium OUH 308042 = ATCC BAA-2681 = DSM 28342 draft genome.</title>
        <authorList>
            <person name="Sydenham T.V."/>
            <person name="Hasman H."/>
            <person name="Justensen U.S."/>
        </authorList>
    </citation>
    <scope>NUCLEOTIDE SEQUENCE [LARGE SCALE GENOMIC DNA]</scope>
    <source>
        <strain evidence="4 6">OUH 308042</strain>
    </source>
</reference>
<keyword evidence="1" id="KW-0812">Transmembrane</keyword>